<dbReference type="PRINTS" id="PR01401">
    <property type="entry name" value="MUTATORMUTT"/>
</dbReference>
<evidence type="ECO:0000256" key="6">
    <source>
        <dbReference type="ARBA" id="ARBA00022763"/>
    </source>
</evidence>
<organism evidence="20">
    <name type="scientific">Candidatus Kentrum sp. SD</name>
    <dbReference type="NCBI Taxonomy" id="2126332"/>
    <lineage>
        <taxon>Bacteria</taxon>
        <taxon>Pseudomonadati</taxon>
        <taxon>Pseudomonadota</taxon>
        <taxon>Gammaproteobacteria</taxon>
        <taxon>Candidatus Kentrum</taxon>
    </lineage>
</organism>
<dbReference type="InterPro" id="IPR000086">
    <property type="entry name" value="NUDIX_hydrolase_dom"/>
</dbReference>
<dbReference type="GO" id="GO:0044715">
    <property type="term" value="F:8-oxo-dGDP phosphatase activity"/>
    <property type="evidence" value="ECO:0007669"/>
    <property type="project" value="TreeGrafter"/>
</dbReference>
<keyword evidence="4" id="KW-0235">DNA replication</keyword>
<evidence type="ECO:0000256" key="18">
    <source>
        <dbReference type="PIRSR" id="PIRSR603561-2"/>
    </source>
</evidence>
<dbReference type="InterPro" id="IPR013785">
    <property type="entry name" value="Aldolase_TIM"/>
</dbReference>
<dbReference type="GO" id="GO:0006281">
    <property type="term" value="P:DNA repair"/>
    <property type="evidence" value="ECO:0007669"/>
    <property type="project" value="UniProtKB-KW"/>
</dbReference>
<dbReference type="CDD" id="cd00564">
    <property type="entry name" value="TMP_TenI"/>
    <property type="match status" value="1"/>
</dbReference>
<dbReference type="Pfam" id="PF02581">
    <property type="entry name" value="TMP-TENI"/>
    <property type="match status" value="1"/>
</dbReference>
<dbReference type="Gene3D" id="3.90.79.10">
    <property type="entry name" value="Nucleoside Triphosphate Pyrophosphohydrolase"/>
    <property type="match status" value="1"/>
</dbReference>
<dbReference type="Pfam" id="PF14815">
    <property type="entry name" value="NUDIX_4"/>
    <property type="match status" value="1"/>
</dbReference>
<dbReference type="GO" id="GO:0035539">
    <property type="term" value="F:8-oxo-7,8-dihydrodeoxyguanosine triphosphate pyrophosphatase activity"/>
    <property type="evidence" value="ECO:0007669"/>
    <property type="project" value="UniProtKB-EC"/>
</dbReference>
<proteinExistence type="inferred from homology"/>
<dbReference type="FunFam" id="3.90.79.10:FF:000014">
    <property type="entry name" value="8-oxo-dGTP diphosphatase MutT"/>
    <property type="match status" value="1"/>
</dbReference>
<keyword evidence="6" id="KW-0227">DNA damage</keyword>
<name>A0A451BJ67_9GAMM</name>
<dbReference type="InterPro" id="IPR003561">
    <property type="entry name" value="Mutator_MutT"/>
</dbReference>
<comment type="catalytic activity">
    <reaction evidence="11">
        <text>8-oxo-GTP + H2O = 8-oxo-GMP + diphosphate + H(+)</text>
        <dbReference type="Rhea" id="RHEA:67616"/>
        <dbReference type="ChEBI" id="CHEBI:15377"/>
        <dbReference type="ChEBI" id="CHEBI:15378"/>
        <dbReference type="ChEBI" id="CHEBI:33019"/>
        <dbReference type="ChEBI" id="CHEBI:143553"/>
        <dbReference type="ChEBI" id="CHEBI:145694"/>
    </reaction>
</comment>
<evidence type="ECO:0000256" key="1">
    <source>
        <dbReference type="ARBA" id="ARBA00001946"/>
    </source>
</evidence>
<dbReference type="InterPro" id="IPR036206">
    <property type="entry name" value="ThiamineP_synth_sf"/>
</dbReference>
<accession>A0A451BJ67</accession>
<keyword evidence="8 18" id="KW-0460">Magnesium</keyword>
<feature type="binding site" evidence="17">
    <location>
        <position position="27"/>
    </location>
    <ligand>
        <name>8-oxo-dGTP</name>
        <dbReference type="ChEBI" id="CHEBI:77896"/>
    </ligand>
</feature>
<dbReference type="AlphaFoldDB" id="A0A451BJ67"/>
<dbReference type="SUPFAM" id="SSF51391">
    <property type="entry name" value="Thiamin phosphate synthase"/>
    <property type="match status" value="1"/>
</dbReference>
<feature type="binding site" evidence="17">
    <location>
        <begin position="38"/>
        <end position="41"/>
    </location>
    <ligand>
        <name>8-oxo-dGTP</name>
        <dbReference type="ChEBI" id="CHEBI:77896"/>
    </ligand>
</feature>
<feature type="binding site" evidence="18">
    <location>
        <position position="61"/>
    </location>
    <ligand>
        <name>Mg(2+)</name>
        <dbReference type="ChEBI" id="CHEBI:18420"/>
    </ligand>
</feature>
<dbReference type="PROSITE" id="PS51462">
    <property type="entry name" value="NUDIX"/>
    <property type="match status" value="1"/>
</dbReference>
<evidence type="ECO:0000256" key="17">
    <source>
        <dbReference type="PIRSR" id="PIRSR603561-1"/>
    </source>
</evidence>
<evidence type="ECO:0000256" key="7">
    <source>
        <dbReference type="ARBA" id="ARBA00022801"/>
    </source>
</evidence>
<dbReference type="GO" id="GO:0009228">
    <property type="term" value="P:thiamine biosynthetic process"/>
    <property type="evidence" value="ECO:0007669"/>
    <property type="project" value="UniProtKB-KW"/>
</dbReference>
<dbReference type="CDD" id="cd03425">
    <property type="entry name" value="NUDIX_MutT_NudA_like"/>
    <property type="match status" value="1"/>
</dbReference>
<evidence type="ECO:0000256" key="12">
    <source>
        <dbReference type="ARBA" id="ARBA00038905"/>
    </source>
</evidence>
<evidence type="ECO:0000259" key="19">
    <source>
        <dbReference type="PROSITE" id="PS51462"/>
    </source>
</evidence>
<evidence type="ECO:0000256" key="4">
    <source>
        <dbReference type="ARBA" id="ARBA00022705"/>
    </source>
</evidence>
<keyword evidence="5 18" id="KW-0479">Metal-binding</keyword>
<dbReference type="NCBIfam" id="TIGR00586">
    <property type="entry name" value="mutt"/>
    <property type="match status" value="1"/>
</dbReference>
<dbReference type="PANTHER" id="PTHR47707">
    <property type="entry name" value="8-OXO-DGTP DIPHOSPHATASE"/>
    <property type="match status" value="1"/>
</dbReference>
<evidence type="ECO:0000313" key="20">
    <source>
        <dbReference type="EMBL" id="VFK78317.1"/>
    </source>
</evidence>
<dbReference type="EMBL" id="CAADHB010000011">
    <property type="protein sequence ID" value="VFK78317.1"/>
    <property type="molecule type" value="Genomic_DNA"/>
</dbReference>
<keyword evidence="3" id="KW-0515">Mutator protein</keyword>
<comment type="cofactor">
    <cofactor evidence="1 18">
        <name>Mg(2+)</name>
        <dbReference type="ChEBI" id="CHEBI:18420"/>
    </cofactor>
</comment>
<dbReference type="GO" id="GO:0006260">
    <property type="term" value="P:DNA replication"/>
    <property type="evidence" value="ECO:0007669"/>
    <property type="project" value="UniProtKB-KW"/>
</dbReference>
<dbReference type="InterPro" id="IPR022998">
    <property type="entry name" value="ThiamineP_synth_TenI"/>
</dbReference>
<dbReference type="InterPro" id="IPR020084">
    <property type="entry name" value="NUDIX_hydrolase_CS"/>
</dbReference>
<dbReference type="InterPro" id="IPR047127">
    <property type="entry name" value="MutT-like"/>
</dbReference>
<dbReference type="Gene3D" id="3.20.20.70">
    <property type="entry name" value="Aldolase class I"/>
    <property type="match status" value="1"/>
</dbReference>
<evidence type="ECO:0000256" key="11">
    <source>
        <dbReference type="ARBA" id="ARBA00036904"/>
    </source>
</evidence>
<gene>
    <name evidence="20" type="ORF">BECKSD772D_GA0070982_101150</name>
</gene>
<evidence type="ECO:0000256" key="9">
    <source>
        <dbReference type="ARBA" id="ARBA00023204"/>
    </source>
</evidence>
<comment type="similarity">
    <text evidence="2">Belongs to the Nudix hydrolase family.</text>
</comment>
<dbReference type="PANTHER" id="PTHR47707:SF1">
    <property type="entry name" value="NUDIX HYDROLASE FAMILY PROTEIN"/>
    <property type="match status" value="1"/>
</dbReference>
<keyword evidence="7" id="KW-0378">Hydrolase</keyword>
<evidence type="ECO:0000256" key="15">
    <source>
        <dbReference type="ARBA" id="ARBA00041979"/>
    </source>
</evidence>
<dbReference type="GO" id="GO:0046872">
    <property type="term" value="F:metal ion binding"/>
    <property type="evidence" value="ECO:0007669"/>
    <property type="project" value="UniProtKB-KW"/>
</dbReference>
<evidence type="ECO:0000256" key="13">
    <source>
        <dbReference type="ARBA" id="ARBA00040794"/>
    </source>
</evidence>
<evidence type="ECO:0000256" key="2">
    <source>
        <dbReference type="ARBA" id="ARBA00005582"/>
    </source>
</evidence>
<dbReference type="EC" id="3.6.1.55" evidence="12"/>
<evidence type="ECO:0000256" key="16">
    <source>
        <dbReference type="ARBA" id="ARBA00042798"/>
    </source>
</evidence>
<evidence type="ECO:0000256" key="5">
    <source>
        <dbReference type="ARBA" id="ARBA00022723"/>
    </source>
</evidence>
<sequence>MTLPPRRMAIAVAVVCNEHGEVLISRRRQGDHQGGLWEFPGGKIEFSEGVHEALCRELKEEIDITIESARPLIQVPHDYTDRRVLLDVWLVTRWTGIPKGREGQRIAWAPMDSLSRYAFPPADIPIIMAISLPDTYLITPEPGPDMDDFLRALNECLDRGIRLVQLRIKRSNGAPLEQLAREALEICNAKGAKCILNADFALAKRIGMDGAHLNSRRLLATKTIHQSRNDHFHRPGFLIGASCHNRDELQHACRIGADFATLSPLKPTSTHPGAKLLTWDRFAELARASTIPVYALGGMSRQDLETAWKHGAQGIAGIRALWLDG</sequence>
<feature type="binding site" evidence="18">
    <location>
        <position position="41"/>
    </location>
    <ligand>
        <name>Mg(2+)</name>
        <dbReference type="ChEBI" id="CHEBI:18420"/>
    </ligand>
</feature>
<comment type="catalytic activity">
    <reaction evidence="10">
        <text>8-oxo-dGTP + H2O = 8-oxo-dGMP + diphosphate + H(+)</text>
        <dbReference type="Rhea" id="RHEA:31575"/>
        <dbReference type="ChEBI" id="CHEBI:15377"/>
        <dbReference type="ChEBI" id="CHEBI:15378"/>
        <dbReference type="ChEBI" id="CHEBI:33019"/>
        <dbReference type="ChEBI" id="CHEBI:63224"/>
        <dbReference type="ChEBI" id="CHEBI:77896"/>
        <dbReference type="EC" id="3.6.1.55"/>
    </reaction>
</comment>
<evidence type="ECO:0000256" key="14">
    <source>
        <dbReference type="ARBA" id="ARBA00041592"/>
    </source>
</evidence>
<dbReference type="NCBIfam" id="NF006530">
    <property type="entry name" value="PRK08999.1"/>
    <property type="match status" value="1"/>
</dbReference>
<evidence type="ECO:0000256" key="3">
    <source>
        <dbReference type="ARBA" id="ARBA00022457"/>
    </source>
</evidence>
<evidence type="ECO:0000256" key="10">
    <source>
        <dbReference type="ARBA" id="ARBA00035861"/>
    </source>
</evidence>
<dbReference type="PROSITE" id="PS00893">
    <property type="entry name" value="NUDIX_BOX"/>
    <property type="match status" value="1"/>
</dbReference>
<keyword evidence="9" id="KW-0234">DNA repair</keyword>
<dbReference type="InterPro" id="IPR029119">
    <property type="entry name" value="MutY_C"/>
</dbReference>
<dbReference type="GO" id="GO:0008413">
    <property type="term" value="F:8-oxo-7,8-dihydroguanosine triphosphate pyrophosphatase activity"/>
    <property type="evidence" value="ECO:0007669"/>
    <property type="project" value="InterPro"/>
</dbReference>
<dbReference type="GO" id="GO:0044716">
    <property type="term" value="F:8-oxo-GDP phosphatase activity"/>
    <property type="evidence" value="ECO:0007669"/>
    <property type="project" value="TreeGrafter"/>
</dbReference>
<reference evidence="20" key="1">
    <citation type="submission" date="2019-02" db="EMBL/GenBank/DDBJ databases">
        <authorList>
            <person name="Gruber-Vodicka R. H."/>
            <person name="Seah K. B. B."/>
        </authorList>
    </citation>
    <scope>NUCLEOTIDE SEQUENCE</scope>
    <source>
        <strain evidence="20">BECK_S127</strain>
    </source>
</reference>
<dbReference type="InterPro" id="IPR015797">
    <property type="entry name" value="NUDIX_hydrolase-like_dom_sf"/>
</dbReference>
<feature type="domain" description="Nudix hydrolase" evidence="19">
    <location>
        <begin position="5"/>
        <end position="134"/>
    </location>
</feature>
<evidence type="ECO:0000256" key="8">
    <source>
        <dbReference type="ARBA" id="ARBA00022842"/>
    </source>
</evidence>
<protein>
    <recommendedName>
        <fullName evidence="13">8-oxo-dGTP diphosphatase</fullName>
        <ecNumber evidence="12">3.6.1.55</ecNumber>
    </recommendedName>
    <alternativeName>
        <fullName evidence="16">7,8-dihydro-8-oxoguanine-triphosphatase</fullName>
    </alternativeName>
    <alternativeName>
        <fullName evidence="15">Mutator protein MutT</fullName>
    </alternativeName>
    <alternativeName>
        <fullName evidence="14">dGTP pyrophosphohydrolase</fullName>
    </alternativeName>
</protein>
<feature type="binding site" evidence="17">
    <location>
        <position position="32"/>
    </location>
    <ligand>
        <name>8-oxo-dGTP</name>
        <dbReference type="ChEBI" id="CHEBI:77896"/>
    </ligand>
</feature>
<dbReference type="SUPFAM" id="SSF55811">
    <property type="entry name" value="Nudix"/>
    <property type="match status" value="1"/>
</dbReference>